<dbReference type="InterPro" id="IPR027624">
    <property type="entry name" value="TOMM_cyclo_SagD"/>
</dbReference>
<dbReference type="KEGG" id="rjg:CCGE525_37420"/>
<dbReference type="OrthoDB" id="109999at2"/>
<dbReference type="Gene3D" id="3.30.160.660">
    <property type="match status" value="1"/>
</dbReference>
<proteinExistence type="predicted"/>
<accession>A0A387G9C5</accession>
<dbReference type="Proteomes" id="UP000282195">
    <property type="component" value="Plasmid pRCCGE525a"/>
</dbReference>
<dbReference type="Gene3D" id="3.30.40.250">
    <property type="match status" value="1"/>
</dbReference>
<dbReference type="PANTHER" id="PTHR37809:SF1">
    <property type="entry name" value="RIBOSOMAL PROTEIN S12 METHYLTHIOTRANSFERASE ACCESSORY FACTOR YCAO"/>
    <property type="match status" value="1"/>
</dbReference>
<feature type="domain" description="YcaO" evidence="1">
    <location>
        <begin position="66"/>
        <end position="434"/>
    </location>
</feature>
<keyword evidence="2" id="KW-0614">Plasmid</keyword>
<gene>
    <name evidence="2" type="ORF">CCGE525_37420</name>
</gene>
<organism evidence="2 3">
    <name type="scientific">Rhizobium jaguaris</name>
    <dbReference type="NCBI Taxonomy" id="1312183"/>
    <lineage>
        <taxon>Bacteria</taxon>
        <taxon>Pseudomonadati</taxon>
        <taxon>Pseudomonadota</taxon>
        <taxon>Alphaproteobacteria</taxon>
        <taxon>Hyphomicrobiales</taxon>
        <taxon>Rhizobiaceae</taxon>
        <taxon>Rhizobium/Agrobacterium group</taxon>
        <taxon>Rhizobium</taxon>
    </lineage>
</organism>
<dbReference type="PANTHER" id="PTHR37809">
    <property type="entry name" value="RIBOSOMAL PROTEIN S12 METHYLTHIOTRANSFERASE ACCESSORY FACTOR YCAO"/>
    <property type="match status" value="1"/>
</dbReference>
<sequence length="434" mass="47207">MEHLKMSVLAAERACLDRAGLLFGSGRLGPVSKLRHHRNMADYPGFFSVTAEVMSRNSLGSLIAAGGGLTASRALSAACGEAMERLCLQTPAVSTDPVTANTLSGEVIDPRRLLYFTPEQYAQTNFPLKPYKSSVPIHWVSGHSLVDERPVWVPAFAVYGATAVSDPFGPHDHIVSTGCACALTKDAAILNGLYEVIERDSFMIHWENRWPGSDRPLPDYCLSLSDRLAKCGFQLEVRCLDNDLAIPVAVAAVADQENGRASMAFGAAARANWNQAAERACEEAVLTSFWVTGQLSRAHADFSDVYREMDGLADPARHAFLYGFDEMKETARCLFEPIDEIPELDSGPANPDAEMTWLLGKLVGAGMEPFFVDITLDSIAALGFTVQKVLVPGLTPLARGRHARPLANGRLANVPRRLGRVACRDFNPEPHPFP</sequence>
<dbReference type="InterPro" id="IPR003776">
    <property type="entry name" value="YcaO-like_dom"/>
</dbReference>
<keyword evidence="3" id="KW-1185">Reference proteome</keyword>
<evidence type="ECO:0000313" key="3">
    <source>
        <dbReference type="Proteomes" id="UP000282195"/>
    </source>
</evidence>
<evidence type="ECO:0000313" key="2">
    <source>
        <dbReference type="EMBL" id="AYG64422.1"/>
    </source>
</evidence>
<dbReference type="Pfam" id="PF02624">
    <property type="entry name" value="YcaO"/>
    <property type="match status" value="1"/>
</dbReference>
<dbReference type="PROSITE" id="PS51664">
    <property type="entry name" value="YCAO"/>
    <property type="match status" value="1"/>
</dbReference>
<dbReference type="EMBL" id="CP032697">
    <property type="protein sequence ID" value="AYG64422.1"/>
    <property type="molecule type" value="Genomic_DNA"/>
</dbReference>
<reference evidence="2 3" key="1">
    <citation type="submission" date="2018-10" db="EMBL/GenBank/DDBJ databases">
        <title>Rhizobium etli, R. leguminosarum and a new Rhizobium genospecies from Phaseolus dumosus.</title>
        <authorList>
            <person name="Ramirez-Puebla S.T."/>
            <person name="Rogel-Hernandez M.A."/>
            <person name="Guerrero G."/>
            <person name="Ormeno-Orrillo E."/>
            <person name="Martinez-Romero J.C."/>
            <person name="Negrete-Yankelevich S."/>
            <person name="Martinez-Romero E."/>
        </authorList>
    </citation>
    <scope>NUCLEOTIDE SEQUENCE [LARGE SCALE GENOMIC DNA]</scope>
    <source>
        <strain evidence="2 3">CCGE525</strain>
        <plasmid evidence="3">prccge525a</plasmid>
    </source>
</reference>
<protein>
    <recommendedName>
        <fullName evidence="1">YcaO domain-containing protein</fullName>
    </recommendedName>
</protein>
<name>A0A387G9C5_9HYPH</name>
<geneLocation type="plasmid" evidence="3">
    <name>prccge525a</name>
</geneLocation>
<evidence type="ECO:0000259" key="1">
    <source>
        <dbReference type="PROSITE" id="PS51664"/>
    </source>
</evidence>
<dbReference type="NCBIfam" id="TIGR03604">
    <property type="entry name" value="TOMM_cyclo_SagD"/>
    <property type="match status" value="1"/>
</dbReference>
<dbReference type="AlphaFoldDB" id="A0A387G9C5"/>
<dbReference type="Gene3D" id="3.30.1330.230">
    <property type="match status" value="1"/>
</dbReference>